<reference evidence="4" key="2">
    <citation type="submission" date="2020-09" db="EMBL/GenBank/DDBJ databases">
        <authorList>
            <person name="Sun Q."/>
            <person name="Zhou Y."/>
        </authorList>
    </citation>
    <scope>NUCLEOTIDE SEQUENCE</scope>
    <source>
        <strain evidence="4">CGMCC 1.12181</strain>
    </source>
</reference>
<evidence type="ECO:0000259" key="2">
    <source>
        <dbReference type="Pfam" id="PF01558"/>
    </source>
</evidence>
<dbReference type="SUPFAM" id="SSF52922">
    <property type="entry name" value="TK C-terminal domain-like"/>
    <property type="match status" value="1"/>
</dbReference>
<dbReference type="AlphaFoldDB" id="A0A917FR18"/>
<name>A0A917FR18_9GAMM</name>
<dbReference type="InterPro" id="IPR002869">
    <property type="entry name" value="Pyrv_flavodox_OxRed_cen"/>
</dbReference>
<dbReference type="Gene3D" id="3.40.50.920">
    <property type="match status" value="1"/>
</dbReference>
<dbReference type="NCBIfam" id="TIGR03710">
    <property type="entry name" value="OAFO_sf"/>
    <property type="match status" value="1"/>
</dbReference>
<dbReference type="CDD" id="cd07034">
    <property type="entry name" value="TPP_PYR_PFOR_IOR-alpha_like"/>
    <property type="match status" value="1"/>
</dbReference>
<dbReference type="InterPro" id="IPR009014">
    <property type="entry name" value="Transketo_C/PFOR_II"/>
</dbReference>
<gene>
    <name evidence="4" type="ORF">GCM10011365_17930</name>
</gene>
<evidence type="ECO:0000313" key="4">
    <source>
        <dbReference type="EMBL" id="GGF96932.1"/>
    </source>
</evidence>
<feature type="domain" description="Pyruvate/ketoisovalerate oxidoreductase catalytic" evidence="2">
    <location>
        <begin position="22"/>
        <end position="188"/>
    </location>
</feature>
<reference evidence="4" key="1">
    <citation type="journal article" date="2014" name="Int. J. Syst. Evol. Microbiol.">
        <title>Complete genome sequence of Corynebacterium casei LMG S-19264T (=DSM 44701T), isolated from a smear-ripened cheese.</title>
        <authorList>
            <consortium name="US DOE Joint Genome Institute (JGI-PGF)"/>
            <person name="Walter F."/>
            <person name="Albersmeier A."/>
            <person name="Kalinowski J."/>
            <person name="Ruckert C."/>
        </authorList>
    </citation>
    <scope>NUCLEOTIDE SEQUENCE</scope>
    <source>
        <strain evidence="4">CGMCC 1.12181</strain>
    </source>
</reference>
<keyword evidence="1" id="KW-0560">Oxidoreductase</keyword>
<evidence type="ECO:0000313" key="5">
    <source>
        <dbReference type="Proteomes" id="UP000605253"/>
    </source>
</evidence>
<accession>A0A917FR18</accession>
<dbReference type="Proteomes" id="UP000605253">
    <property type="component" value="Unassembled WGS sequence"/>
</dbReference>
<dbReference type="PANTHER" id="PTHR32154">
    <property type="entry name" value="PYRUVATE-FLAVODOXIN OXIDOREDUCTASE-RELATED"/>
    <property type="match status" value="1"/>
</dbReference>
<comment type="caution">
    <text evidence="4">The sequence shown here is derived from an EMBL/GenBank/DDBJ whole genome shotgun (WGS) entry which is preliminary data.</text>
</comment>
<dbReference type="SUPFAM" id="SSF53323">
    <property type="entry name" value="Pyruvate-ferredoxin oxidoreductase, PFOR, domain III"/>
    <property type="match status" value="1"/>
</dbReference>
<dbReference type="PANTHER" id="PTHR32154:SF29">
    <property type="entry name" value="BLR6743 PROTEIN"/>
    <property type="match status" value="1"/>
</dbReference>
<dbReference type="GO" id="GO:0006979">
    <property type="term" value="P:response to oxidative stress"/>
    <property type="evidence" value="ECO:0007669"/>
    <property type="project" value="TreeGrafter"/>
</dbReference>
<dbReference type="InterPro" id="IPR002880">
    <property type="entry name" value="Pyrv_Fd/Flavodoxin_OxRdtase_N"/>
</dbReference>
<dbReference type="EMBL" id="BMEO01000007">
    <property type="protein sequence ID" value="GGF96932.1"/>
    <property type="molecule type" value="Genomic_DNA"/>
</dbReference>
<feature type="domain" description="Pyruvate flavodoxin/ferredoxin oxidoreductase pyrimidine binding" evidence="3">
    <location>
        <begin position="223"/>
        <end position="390"/>
    </location>
</feature>
<dbReference type="Gene3D" id="3.40.50.970">
    <property type="match status" value="1"/>
</dbReference>
<dbReference type="InterPro" id="IPR050722">
    <property type="entry name" value="Pyruvate:ferred/Flavod_OxRd"/>
</dbReference>
<dbReference type="InterPro" id="IPR022367">
    <property type="entry name" value="2-oxoacid/accept_OxRdtase_asu"/>
</dbReference>
<dbReference type="RefSeq" id="WP_188365397.1">
    <property type="nucleotide sequence ID" value="NZ_BAABJF010000003.1"/>
</dbReference>
<dbReference type="Pfam" id="PF01855">
    <property type="entry name" value="POR_N"/>
    <property type="match status" value="1"/>
</dbReference>
<keyword evidence="5" id="KW-1185">Reference proteome</keyword>
<dbReference type="Pfam" id="PF01558">
    <property type="entry name" value="POR"/>
    <property type="match status" value="1"/>
</dbReference>
<sequence>MTNENTLSATNDCVIRFANVNGSGSASANNLFSKAVFRLGVPVSAKNIFPSNIQGLPTWFEVRVSEQGYLGRRGGYDFMVAVNGQTMYKDYLELLPGGYFFYDSSKRLPDSYDRSDIHLIGVPLTDITNSQYSDPRQRQIFKNIIYVGALAYLLDMDFRVFEESIESLFAQKPKLIEPNIKALKLGYDYAEKHHTDICRLNIHRRDLNGDQILMEGNAAAGLGAVYAGATVAGWYPITPSTSVIEAFERYCRAYRVDKASGRNKFAILQAEDELAAIGIVIGASWNGARAFTATSGPGVSLMSEFLGLAYFAEIPVMLMDIQRTGPSTGMPTRTQQSDLISAAYASHGDTRHVLLFPANPTECFDMTVTGFDLADRLQTPVILMSDLDLGMNVHQCDPIKWDDSRVYDRGKVLNEQQLTDLSERWGRYLDVDGDGIPYRTIPGTHPEKGAFFTRGSSHDEYAAYTEDGEVYARGMQRLLVKWDTAKTLVPAAEVTSDGADIGVIYFGTSAYSSREALDQLRSTQAMDAMRIKAFPFGQEVAEFIKQHSIIFLIEQNRDAQMKALLVNELAIDPNTIISVLNMDGMPITAEFLVTEIQCHLDQLAVHNPDNQQTTGGAA</sequence>
<organism evidence="4 5">
    <name type="scientific">Marinicella pacifica</name>
    <dbReference type="NCBI Taxonomy" id="1171543"/>
    <lineage>
        <taxon>Bacteria</taxon>
        <taxon>Pseudomonadati</taxon>
        <taxon>Pseudomonadota</taxon>
        <taxon>Gammaproteobacteria</taxon>
        <taxon>Lysobacterales</taxon>
        <taxon>Marinicellaceae</taxon>
        <taxon>Marinicella</taxon>
    </lineage>
</organism>
<evidence type="ECO:0000259" key="3">
    <source>
        <dbReference type="Pfam" id="PF01855"/>
    </source>
</evidence>
<dbReference type="Gene3D" id="3.40.920.10">
    <property type="entry name" value="Pyruvate-ferredoxin oxidoreductase, PFOR, domain III"/>
    <property type="match status" value="1"/>
</dbReference>
<protein>
    <submittedName>
        <fullName evidence="4">Ferredoxin oxidoreductase</fullName>
    </submittedName>
</protein>
<dbReference type="InterPro" id="IPR029061">
    <property type="entry name" value="THDP-binding"/>
</dbReference>
<dbReference type="GO" id="GO:0016903">
    <property type="term" value="F:oxidoreductase activity, acting on the aldehyde or oxo group of donors"/>
    <property type="evidence" value="ECO:0007669"/>
    <property type="project" value="InterPro"/>
</dbReference>
<proteinExistence type="predicted"/>
<dbReference type="FunFam" id="3.40.50.970:FF:000022">
    <property type="entry name" value="2-oxoglutarate ferredoxin oxidoreductase alpha subunit"/>
    <property type="match status" value="1"/>
</dbReference>
<dbReference type="SUPFAM" id="SSF52518">
    <property type="entry name" value="Thiamin diphosphate-binding fold (THDP-binding)"/>
    <property type="match status" value="1"/>
</dbReference>
<evidence type="ECO:0000256" key="1">
    <source>
        <dbReference type="ARBA" id="ARBA00023002"/>
    </source>
</evidence>
<dbReference type="InterPro" id="IPR019752">
    <property type="entry name" value="Pyrv/ketoisovalerate_OxRed_cat"/>
</dbReference>